<protein>
    <submittedName>
        <fullName evidence="7">Homeodomain-like protein</fullName>
    </submittedName>
</protein>
<dbReference type="PANTHER" id="PTHR46621">
    <property type="entry name" value="SNRNA-ACTIVATING PROTEIN COMPLEX SUBUNIT 4"/>
    <property type="match status" value="1"/>
</dbReference>
<feature type="domain" description="Myb-like" evidence="5">
    <location>
        <begin position="105"/>
        <end position="155"/>
    </location>
</feature>
<dbReference type="GO" id="GO:0019185">
    <property type="term" value="C:snRNA-activating protein complex"/>
    <property type="evidence" value="ECO:0007669"/>
    <property type="project" value="TreeGrafter"/>
</dbReference>
<keyword evidence="8" id="KW-1185">Reference proteome</keyword>
<keyword evidence="4" id="KW-0539">Nucleus</keyword>
<gene>
    <name evidence="7" type="ORF">SYNPS1DRAFT_8438</name>
</gene>
<keyword evidence="2 7" id="KW-0238">DNA-binding</keyword>
<evidence type="ECO:0000313" key="7">
    <source>
        <dbReference type="EMBL" id="RKP25686.1"/>
    </source>
</evidence>
<reference evidence="8" key="1">
    <citation type="journal article" date="2018" name="Nat. Microbiol.">
        <title>Leveraging single-cell genomics to expand the fungal tree of life.</title>
        <authorList>
            <person name="Ahrendt S.R."/>
            <person name="Quandt C.A."/>
            <person name="Ciobanu D."/>
            <person name="Clum A."/>
            <person name="Salamov A."/>
            <person name="Andreopoulos B."/>
            <person name="Cheng J.F."/>
            <person name="Woyke T."/>
            <person name="Pelin A."/>
            <person name="Henrissat B."/>
            <person name="Reynolds N.K."/>
            <person name="Benny G.L."/>
            <person name="Smith M.E."/>
            <person name="James T.Y."/>
            <person name="Grigoriev I.V."/>
        </authorList>
    </citation>
    <scope>NUCLEOTIDE SEQUENCE [LARGE SCALE GENOMIC DNA]</scope>
    <source>
        <strain evidence="8">Benny S71-1</strain>
    </source>
</reference>
<feature type="domain" description="HTH myb-type" evidence="6">
    <location>
        <begin position="111"/>
        <end position="157"/>
    </location>
</feature>
<dbReference type="SUPFAM" id="SSF46689">
    <property type="entry name" value="Homeodomain-like"/>
    <property type="match status" value="2"/>
</dbReference>
<dbReference type="AlphaFoldDB" id="A0A4P9YZW2"/>
<feature type="non-terminal residue" evidence="7">
    <location>
        <position position="157"/>
    </location>
</feature>
<dbReference type="GO" id="GO:0000978">
    <property type="term" value="F:RNA polymerase II cis-regulatory region sequence-specific DNA binding"/>
    <property type="evidence" value="ECO:0007669"/>
    <property type="project" value="TreeGrafter"/>
</dbReference>
<dbReference type="CDD" id="cd00167">
    <property type="entry name" value="SANT"/>
    <property type="match status" value="3"/>
</dbReference>
<evidence type="ECO:0000256" key="3">
    <source>
        <dbReference type="ARBA" id="ARBA00023163"/>
    </source>
</evidence>
<evidence type="ECO:0000259" key="5">
    <source>
        <dbReference type="PROSITE" id="PS50090"/>
    </source>
</evidence>
<evidence type="ECO:0000256" key="1">
    <source>
        <dbReference type="ARBA" id="ARBA00023015"/>
    </source>
</evidence>
<dbReference type="GO" id="GO:0001006">
    <property type="term" value="F:RNA polymerase III type 3 promoter sequence-specific DNA binding"/>
    <property type="evidence" value="ECO:0007669"/>
    <property type="project" value="TreeGrafter"/>
</dbReference>
<feature type="domain" description="Myb-like" evidence="5">
    <location>
        <begin position="1"/>
        <end position="45"/>
    </location>
</feature>
<evidence type="ECO:0000256" key="4">
    <source>
        <dbReference type="ARBA" id="ARBA00023242"/>
    </source>
</evidence>
<feature type="non-terminal residue" evidence="7">
    <location>
        <position position="1"/>
    </location>
</feature>
<evidence type="ECO:0000313" key="8">
    <source>
        <dbReference type="Proteomes" id="UP000278143"/>
    </source>
</evidence>
<sequence>QWTAEEDALLRAAVSALPYGAWAKVAEKVPGRSERQCRRRWVDHLAHCQRSVESSHARRGSWTEEENERLRELVAQYGFLWTTIAQHMGTRTATQCRDRWRSSMEPGRKPGRWTGDEDELLRRGVEQYGRRWKMVASVVPGRTPRQCSARWNAVIDP</sequence>
<dbReference type="GO" id="GO:0042795">
    <property type="term" value="P:snRNA transcription by RNA polymerase II"/>
    <property type="evidence" value="ECO:0007669"/>
    <property type="project" value="TreeGrafter"/>
</dbReference>
<dbReference type="Gene3D" id="1.10.10.60">
    <property type="entry name" value="Homeodomain-like"/>
    <property type="match status" value="3"/>
</dbReference>
<proteinExistence type="predicted"/>
<dbReference type="SMART" id="SM00717">
    <property type="entry name" value="SANT"/>
    <property type="match status" value="3"/>
</dbReference>
<keyword evidence="3" id="KW-0804">Transcription</keyword>
<organism evidence="7 8">
    <name type="scientific">Syncephalis pseudoplumigaleata</name>
    <dbReference type="NCBI Taxonomy" id="1712513"/>
    <lineage>
        <taxon>Eukaryota</taxon>
        <taxon>Fungi</taxon>
        <taxon>Fungi incertae sedis</taxon>
        <taxon>Zoopagomycota</taxon>
        <taxon>Zoopagomycotina</taxon>
        <taxon>Zoopagomycetes</taxon>
        <taxon>Zoopagales</taxon>
        <taxon>Piptocephalidaceae</taxon>
        <taxon>Syncephalis</taxon>
    </lineage>
</organism>
<dbReference type="InterPro" id="IPR009057">
    <property type="entry name" value="Homeodomain-like_sf"/>
</dbReference>
<dbReference type="InterPro" id="IPR001005">
    <property type="entry name" value="SANT/Myb"/>
</dbReference>
<dbReference type="PROSITE" id="PS50090">
    <property type="entry name" value="MYB_LIKE"/>
    <property type="match status" value="3"/>
</dbReference>
<dbReference type="InterPro" id="IPR051575">
    <property type="entry name" value="Myb-like_DNA-bd"/>
</dbReference>
<dbReference type="PANTHER" id="PTHR46621:SF1">
    <property type="entry name" value="SNRNA-ACTIVATING PROTEIN COMPLEX SUBUNIT 4"/>
    <property type="match status" value="1"/>
</dbReference>
<feature type="domain" description="Myb-like" evidence="5">
    <location>
        <begin position="54"/>
        <end position="104"/>
    </location>
</feature>
<feature type="domain" description="HTH myb-type" evidence="6">
    <location>
        <begin position="1"/>
        <end position="49"/>
    </location>
</feature>
<dbReference type="Proteomes" id="UP000278143">
    <property type="component" value="Unassembled WGS sequence"/>
</dbReference>
<dbReference type="EMBL" id="KZ989655">
    <property type="protein sequence ID" value="RKP25686.1"/>
    <property type="molecule type" value="Genomic_DNA"/>
</dbReference>
<dbReference type="Pfam" id="PF00249">
    <property type="entry name" value="Myb_DNA-binding"/>
    <property type="match status" value="3"/>
</dbReference>
<accession>A0A4P9YZW2</accession>
<keyword evidence="1" id="KW-0805">Transcription regulation</keyword>
<dbReference type="OrthoDB" id="2143914at2759"/>
<dbReference type="InterPro" id="IPR017930">
    <property type="entry name" value="Myb_dom"/>
</dbReference>
<feature type="domain" description="HTH myb-type" evidence="6">
    <location>
        <begin position="54"/>
        <end position="108"/>
    </location>
</feature>
<name>A0A4P9YZW2_9FUNG</name>
<keyword evidence="7" id="KW-0371">Homeobox</keyword>
<dbReference type="GO" id="GO:0042796">
    <property type="term" value="P:snRNA transcription by RNA polymerase III"/>
    <property type="evidence" value="ECO:0007669"/>
    <property type="project" value="TreeGrafter"/>
</dbReference>
<evidence type="ECO:0000256" key="2">
    <source>
        <dbReference type="ARBA" id="ARBA00023125"/>
    </source>
</evidence>
<evidence type="ECO:0000259" key="6">
    <source>
        <dbReference type="PROSITE" id="PS51294"/>
    </source>
</evidence>
<dbReference type="PROSITE" id="PS51294">
    <property type="entry name" value="HTH_MYB"/>
    <property type="match status" value="3"/>
</dbReference>